<comment type="caution">
    <text evidence="1">The sequence shown here is derived from an EMBL/GenBank/DDBJ whole genome shotgun (WGS) entry which is preliminary data.</text>
</comment>
<organism evidence="1 2">
    <name type="scientific">Desmonostoc muscorum LEGE 12446</name>
    <dbReference type="NCBI Taxonomy" id="1828758"/>
    <lineage>
        <taxon>Bacteria</taxon>
        <taxon>Bacillati</taxon>
        <taxon>Cyanobacteriota</taxon>
        <taxon>Cyanophyceae</taxon>
        <taxon>Nostocales</taxon>
        <taxon>Nostocaceae</taxon>
        <taxon>Desmonostoc</taxon>
    </lineage>
</organism>
<protein>
    <submittedName>
        <fullName evidence="1">Uncharacterized protein</fullName>
    </submittedName>
</protein>
<sequence>MPGLGCAYAFSMLQENDYLSGFACNFGFMADKQLHSVDRKLLRSLCDDYLSKWTFVEN</sequence>
<dbReference type="RefSeq" id="WP_193922454.1">
    <property type="nucleotide sequence ID" value="NZ_JADEXS020000001.1"/>
</dbReference>
<name>A0A8J7AJ27_DESMC</name>
<gene>
    <name evidence="1" type="ORF">IQ276_30705</name>
</gene>
<evidence type="ECO:0000313" key="2">
    <source>
        <dbReference type="Proteomes" id="UP000622533"/>
    </source>
</evidence>
<evidence type="ECO:0000313" key="1">
    <source>
        <dbReference type="EMBL" id="MBE9026632.1"/>
    </source>
</evidence>
<dbReference type="EMBL" id="JADEXS010000649">
    <property type="protein sequence ID" value="MBE9026632.1"/>
    <property type="molecule type" value="Genomic_DNA"/>
</dbReference>
<dbReference type="AlphaFoldDB" id="A0A8J7AJ27"/>
<proteinExistence type="predicted"/>
<dbReference type="Proteomes" id="UP000622533">
    <property type="component" value="Unassembled WGS sequence"/>
</dbReference>
<accession>A0A8J7AJ27</accession>
<keyword evidence="2" id="KW-1185">Reference proteome</keyword>
<reference evidence="1" key="1">
    <citation type="submission" date="2020-10" db="EMBL/GenBank/DDBJ databases">
        <authorList>
            <person name="Castelo-Branco R."/>
            <person name="Eusebio N."/>
            <person name="Adriana R."/>
            <person name="Vieira A."/>
            <person name="Brugerolle De Fraissinette N."/>
            <person name="Rezende De Castro R."/>
            <person name="Schneider M.P."/>
            <person name="Vasconcelos V."/>
            <person name="Leao P.N."/>
        </authorList>
    </citation>
    <scope>NUCLEOTIDE SEQUENCE</scope>
    <source>
        <strain evidence="1">LEGE 12446</strain>
    </source>
</reference>